<gene>
    <name evidence="13" type="ORF">C0Q70_01248</name>
</gene>
<dbReference type="Pfam" id="PF01094">
    <property type="entry name" value="ANF_receptor"/>
    <property type="match status" value="1"/>
</dbReference>
<dbReference type="Gene3D" id="3.40.50.2300">
    <property type="match status" value="2"/>
</dbReference>
<feature type="transmembrane region" description="Helical" evidence="10">
    <location>
        <begin position="605"/>
        <end position="625"/>
    </location>
</feature>
<feature type="transmembrane region" description="Helical" evidence="10">
    <location>
        <begin position="758"/>
        <end position="779"/>
    </location>
</feature>
<keyword evidence="5" id="KW-0297">G-protein coupled receptor</keyword>
<dbReference type="InterPro" id="IPR050726">
    <property type="entry name" value="mGluR"/>
</dbReference>
<reference evidence="13 14" key="1">
    <citation type="submission" date="2018-04" db="EMBL/GenBank/DDBJ databases">
        <title>The genome of golden apple snail Pomacea canaliculata provides insight into stress tolerance and invasive adaptation.</title>
        <authorList>
            <person name="Liu C."/>
            <person name="Liu B."/>
            <person name="Ren Y."/>
            <person name="Zhang Y."/>
            <person name="Wang H."/>
            <person name="Li S."/>
            <person name="Jiang F."/>
            <person name="Yin L."/>
            <person name="Zhang G."/>
            <person name="Qian W."/>
            <person name="Fan W."/>
        </authorList>
    </citation>
    <scope>NUCLEOTIDE SEQUENCE [LARGE SCALE GENOMIC DNA]</scope>
    <source>
        <strain evidence="13">SZHN2017</strain>
        <tissue evidence="13">Muscle</tissue>
    </source>
</reference>
<dbReference type="GO" id="GO:0004930">
    <property type="term" value="F:G protein-coupled receptor activity"/>
    <property type="evidence" value="ECO:0007669"/>
    <property type="project" value="UniProtKB-KW"/>
</dbReference>
<keyword evidence="11" id="KW-0732">Signal</keyword>
<dbReference type="Pfam" id="PF00003">
    <property type="entry name" value="7tm_3"/>
    <property type="match status" value="1"/>
</dbReference>
<evidence type="ECO:0000256" key="5">
    <source>
        <dbReference type="ARBA" id="ARBA00023040"/>
    </source>
</evidence>
<keyword evidence="3 10" id="KW-0812">Transmembrane</keyword>
<keyword evidence="4 10" id="KW-1133">Transmembrane helix</keyword>
<dbReference type="PANTHER" id="PTHR24060">
    <property type="entry name" value="METABOTROPIC GLUTAMATE RECEPTOR"/>
    <property type="match status" value="1"/>
</dbReference>
<feature type="transmembrane region" description="Helical" evidence="10">
    <location>
        <begin position="666"/>
        <end position="684"/>
    </location>
</feature>
<evidence type="ECO:0000256" key="4">
    <source>
        <dbReference type="ARBA" id="ARBA00022989"/>
    </source>
</evidence>
<proteinExistence type="predicted"/>
<keyword evidence="14" id="KW-1185">Reference proteome</keyword>
<accession>A0A2T7PYY9</accession>
<evidence type="ECO:0000256" key="11">
    <source>
        <dbReference type="SAM" id="SignalP"/>
    </source>
</evidence>
<evidence type="ECO:0000313" key="13">
    <source>
        <dbReference type="EMBL" id="PVD38632.1"/>
    </source>
</evidence>
<keyword evidence="6 10" id="KW-0472">Membrane</keyword>
<dbReference type="Proteomes" id="UP000245119">
    <property type="component" value="Linkage Group LG1"/>
</dbReference>
<dbReference type="Gene3D" id="2.10.50.30">
    <property type="entry name" value="GPCR, family 3, nine cysteines domain"/>
    <property type="match status" value="1"/>
</dbReference>
<feature type="domain" description="G-protein coupled receptors family 3 profile" evidence="12">
    <location>
        <begin position="599"/>
        <end position="850"/>
    </location>
</feature>
<keyword evidence="9" id="KW-0807">Transducer</keyword>
<evidence type="ECO:0000259" key="12">
    <source>
        <dbReference type="PROSITE" id="PS50259"/>
    </source>
</evidence>
<protein>
    <recommendedName>
        <fullName evidence="12">G-protein coupled receptors family 3 profile domain-containing protein</fullName>
    </recommendedName>
</protein>
<keyword evidence="7" id="KW-0675">Receptor</keyword>
<feature type="transmembrane region" description="Helical" evidence="10">
    <location>
        <begin position="637"/>
        <end position="660"/>
    </location>
</feature>
<dbReference type="InterPro" id="IPR038550">
    <property type="entry name" value="GPCR_3_9-Cys_sf"/>
</dbReference>
<feature type="transmembrane region" description="Helical" evidence="10">
    <location>
        <begin position="820"/>
        <end position="842"/>
    </location>
</feature>
<evidence type="ECO:0000256" key="7">
    <source>
        <dbReference type="ARBA" id="ARBA00023170"/>
    </source>
</evidence>
<dbReference type="GO" id="GO:0005886">
    <property type="term" value="C:plasma membrane"/>
    <property type="evidence" value="ECO:0007669"/>
    <property type="project" value="UniProtKB-SubCell"/>
</dbReference>
<feature type="signal peptide" evidence="11">
    <location>
        <begin position="1"/>
        <end position="21"/>
    </location>
</feature>
<feature type="transmembrane region" description="Helical" evidence="10">
    <location>
        <begin position="791"/>
        <end position="814"/>
    </location>
</feature>
<evidence type="ECO:0000256" key="2">
    <source>
        <dbReference type="ARBA" id="ARBA00022475"/>
    </source>
</evidence>
<comment type="caution">
    <text evidence="13">The sequence shown here is derived from an EMBL/GenBank/DDBJ whole genome shotgun (WGS) entry which is preliminary data.</text>
</comment>
<keyword evidence="8" id="KW-0325">Glycoprotein</keyword>
<comment type="subcellular location">
    <subcellularLocation>
        <location evidence="1">Cell membrane</location>
        <topology evidence="1">Multi-pass membrane protein</topology>
    </subcellularLocation>
</comment>
<evidence type="ECO:0000256" key="6">
    <source>
        <dbReference type="ARBA" id="ARBA00023136"/>
    </source>
</evidence>
<feature type="transmembrane region" description="Helical" evidence="10">
    <location>
        <begin position="712"/>
        <end position="731"/>
    </location>
</feature>
<dbReference type="OrthoDB" id="425344at2759"/>
<evidence type="ECO:0000256" key="1">
    <source>
        <dbReference type="ARBA" id="ARBA00004651"/>
    </source>
</evidence>
<dbReference type="FunFam" id="3.40.50.2300:FF:000145">
    <property type="entry name" value="Glutamate receptor, metabotropic"/>
    <property type="match status" value="1"/>
</dbReference>
<evidence type="ECO:0000256" key="9">
    <source>
        <dbReference type="ARBA" id="ARBA00023224"/>
    </source>
</evidence>
<evidence type="ECO:0000256" key="10">
    <source>
        <dbReference type="SAM" id="Phobius"/>
    </source>
</evidence>
<feature type="chain" id="PRO_5015444339" description="G-protein coupled receptors family 3 profile domain-containing protein" evidence="11">
    <location>
        <begin position="22"/>
        <end position="892"/>
    </location>
</feature>
<dbReference type="PROSITE" id="PS50259">
    <property type="entry name" value="G_PROTEIN_RECEP_F3_4"/>
    <property type="match status" value="1"/>
</dbReference>
<organism evidence="13 14">
    <name type="scientific">Pomacea canaliculata</name>
    <name type="common">Golden apple snail</name>
    <dbReference type="NCBI Taxonomy" id="400727"/>
    <lineage>
        <taxon>Eukaryota</taxon>
        <taxon>Metazoa</taxon>
        <taxon>Spiralia</taxon>
        <taxon>Lophotrochozoa</taxon>
        <taxon>Mollusca</taxon>
        <taxon>Gastropoda</taxon>
        <taxon>Caenogastropoda</taxon>
        <taxon>Architaenioglossa</taxon>
        <taxon>Ampullarioidea</taxon>
        <taxon>Ampullariidae</taxon>
        <taxon>Pomacea</taxon>
    </lineage>
</organism>
<dbReference type="PRINTS" id="PR00248">
    <property type="entry name" value="GPCRMGR"/>
</dbReference>
<dbReference type="InterPro" id="IPR028082">
    <property type="entry name" value="Peripla_BP_I"/>
</dbReference>
<name>A0A2T7PYY9_POMCA</name>
<evidence type="ECO:0000313" key="14">
    <source>
        <dbReference type="Proteomes" id="UP000245119"/>
    </source>
</evidence>
<dbReference type="EMBL" id="PZQS01000001">
    <property type="protein sequence ID" value="PVD38632.1"/>
    <property type="molecule type" value="Genomic_DNA"/>
</dbReference>
<evidence type="ECO:0000256" key="3">
    <source>
        <dbReference type="ARBA" id="ARBA00022692"/>
    </source>
</evidence>
<dbReference type="InterPro" id="IPR017978">
    <property type="entry name" value="GPCR_3_C"/>
</dbReference>
<sequence>MFTLDAVLLAFTLSFIVDLQSRLLASCFVVSGLPEKKFAHLGDVNIGLLMPLSHYNSAEMACSHQMLDPSYVHLSQLFHGAACLAKQIVEYAVGVWNSRGLLPNNLTFGFVVLDDCGDVNIAAAQALTFVPQTSCRTAANGEVSSDVTESYDVVAVIGSATSSQSKAVSHLLGPARVPQVSFFSTSDELSDKALFPYFVRTVPPDRFQFQAIFRLMQQFGWSYVSVVYTEGSYGENGFRQLQNLFEKHGICLGAAMKIAMVMTDLQAQEVALKLVENRNARVVVLITSREHAHSIIAATSDLEAAGHFIWVASDAWASAATAMGDLGPAMWGTVTVSPFGSSVPEYHEYFLNLTPKDTRNPWFEEFWEGFFNCSLHNGTCSANQTLHARKGELSYSRILGYVVDTIAVIANATARVLMSPACAGLAGRQARTCVTGTRLLSEVKVTHEQGLTGWLELEDNGDRLGSYVVSQVLPLHAAVPGALTSKVVSTFDAHSKTFTEVSDVDWRYHTRLQEESNRLNWSLFPPESRCSWPCSIGEARIPQEVTCCWLCRPCRPNEHLVLNGTMCQTCPTFTWPDPATGYSTCYDISPDTPTFASLRGVLQTLAALACCALCLAVLVFFVRHWNCRIIKACSRELSLLMLLAIGLGYVTMVTLLAPPSEVSCRINYLLFCLSFAVIYGSLLVRAQRIYRIFDAGQRSTQRPRLIGSSHQLLFAAGLILVQVLICSLIMSEYGPWHRRFMAVAMEAYVEVSCEVPAVGLYSFLVYNLLQVAVCSLLAFKTRRLPDNFNESRFISMCVSTTLVIWLAFVPAYMVSGREHLRLLMLALALALNHSVALVFLFLPKVYAVLYLQDAADVTATAMTRAGVTMTLARHAQHLSSVTAVVRRTVTTT</sequence>
<evidence type="ECO:0000256" key="8">
    <source>
        <dbReference type="ARBA" id="ARBA00023180"/>
    </source>
</evidence>
<dbReference type="AlphaFoldDB" id="A0A2T7PYY9"/>
<keyword evidence="2" id="KW-1003">Cell membrane</keyword>
<dbReference type="InterPro" id="IPR001828">
    <property type="entry name" value="ANF_lig-bd_rcpt"/>
</dbReference>
<dbReference type="InterPro" id="IPR000337">
    <property type="entry name" value="GPCR_3"/>
</dbReference>
<dbReference type="SUPFAM" id="SSF53822">
    <property type="entry name" value="Periplasmic binding protein-like I"/>
    <property type="match status" value="1"/>
</dbReference>
<dbReference type="CDD" id="cd13953">
    <property type="entry name" value="7tm_classC_mGluR-like"/>
    <property type="match status" value="1"/>
</dbReference>